<gene>
    <name evidence="3" type="ORF">SAMN04487966_10522</name>
</gene>
<organism evidence="3 4">
    <name type="scientific">Micrococcus terreus</name>
    <dbReference type="NCBI Taxonomy" id="574650"/>
    <lineage>
        <taxon>Bacteria</taxon>
        <taxon>Bacillati</taxon>
        <taxon>Actinomycetota</taxon>
        <taxon>Actinomycetes</taxon>
        <taxon>Micrococcales</taxon>
        <taxon>Micrococcaceae</taxon>
        <taxon>Micrococcus</taxon>
    </lineage>
</organism>
<dbReference type="STRING" id="574650.SAMN04487966_10522"/>
<dbReference type="Gene3D" id="3.40.50.150">
    <property type="entry name" value="Vaccinia Virus protein VP39"/>
    <property type="match status" value="1"/>
</dbReference>
<dbReference type="EMBL" id="FPCG01000005">
    <property type="protein sequence ID" value="SFV22805.1"/>
    <property type="molecule type" value="Genomic_DNA"/>
</dbReference>
<evidence type="ECO:0000313" key="3">
    <source>
        <dbReference type="EMBL" id="SFV22805.1"/>
    </source>
</evidence>
<protein>
    <submittedName>
        <fullName evidence="3">Methyltransferase domain-containing protein</fullName>
    </submittedName>
</protein>
<dbReference type="AlphaFoldDB" id="A0A1I7MLK0"/>
<evidence type="ECO:0000256" key="1">
    <source>
        <dbReference type="SAM" id="MobiDB-lite"/>
    </source>
</evidence>
<dbReference type="PANTHER" id="PTHR42912">
    <property type="entry name" value="METHYLTRANSFERASE"/>
    <property type="match status" value="1"/>
</dbReference>
<dbReference type="GO" id="GO:0008757">
    <property type="term" value="F:S-adenosylmethionine-dependent methyltransferase activity"/>
    <property type="evidence" value="ECO:0007669"/>
    <property type="project" value="InterPro"/>
</dbReference>
<dbReference type="InterPro" id="IPR013216">
    <property type="entry name" value="Methyltransf_11"/>
</dbReference>
<evidence type="ECO:0000259" key="2">
    <source>
        <dbReference type="Pfam" id="PF08241"/>
    </source>
</evidence>
<keyword evidence="3" id="KW-0489">Methyltransferase</keyword>
<dbReference type="InterPro" id="IPR050508">
    <property type="entry name" value="Methyltransf_Superfamily"/>
</dbReference>
<dbReference type="SUPFAM" id="SSF53335">
    <property type="entry name" value="S-adenosyl-L-methionine-dependent methyltransferases"/>
    <property type="match status" value="1"/>
</dbReference>
<keyword evidence="3" id="KW-0808">Transferase</keyword>
<accession>A0A1I7MLK0</accession>
<dbReference type="PANTHER" id="PTHR42912:SF93">
    <property type="entry name" value="N6-ADENOSINE-METHYLTRANSFERASE TMT1A"/>
    <property type="match status" value="1"/>
</dbReference>
<dbReference type="InterPro" id="IPR029063">
    <property type="entry name" value="SAM-dependent_MTases_sf"/>
</dbReference>
<reference evidence="3 4" key="1">
    <citation type="submission" date="2016-10" db="EMBL/GenBank/DDBJ databases">
        <authorList>
            <person name="de Groot N.N."/>
        </authorList>
    </citation>
    <scope>NUCLEOTIDE SEQUENCE [LARGE SCALE GENOMIC DNA]</scope>
    <source>
        <strain evidence="3 4">CGMCC 1.7054</strain>
    </source>
</reference>
<feature type="compositionally biased region" description="Low complexity" evidence="1">
    <location>
        <begin position="234"/>
        <end position="249"/>
    </location>
</feature>
<feature type="region of interest" description="Disordered" evidence="1">
    <location>
        <begin position="216"/>
        <end position="299"/>
    </location>
</feature>
<dbReference type="CDD" id="cd02440">
    <property type="entry name" value="AdoMet_MTases"/>
    <property type="match status" value="1"/>
</dbReference>
<dbReference type="Pfam" id="PF08241">
    <property type="entry name" value="Methyltransf_11"/>
    <property type="match status" value="1"/>
</dbReference>
<dbReference type="GO" id="GO:0032259">
    <property type="term" value="P:methylation"/>
    <property type="evidence" value="ECO:0007669"/>
    <property type="project" value="UniProtKB-KW"/>
</dbReference>
<name>A0A1I7MLK0_9MICC</name>
<keyword evidence="4" id="KW-1185">Reference proteome</keyword>
<feature type="domain" description="Methyltransferase type 11" evidence="2">
    <location>
        <begin position="60"/>
        <end position="154"/>
    </location>
</feature>
<evidence type="ECO:0000313" key="4">
    <source>
        <dbReference type="Proteomes" id="UP000198881"/>
    </source>
</evidence>
<dbReference type="Proteomes" id="UP000198881">
    <property type="component" value="Unassembled WGS sequence"/>
</dbReference>
<sequence>MLLLGDVVSAQTVSVRGEVGAMPRMSTLEAAFCRSAPWRLVARRLVPWATQGVPLAGRVLEIGAGSGAMAQAILAAHPRLRLTTTDADPAMVRSAQRRLARSAAEVRQADATALPFAEESFDTVLSFLMLHHVIHWEQAVAEASRVLRPGGFFVGYDLLASRAAAWLHVADRSAHRLIEPAAFGPALQHAGLEPVRLQVSRGGRVLRFIAHKPGTVQAEPGADRGARRAGRGGPRVPGLISATSASGAAPAPPGLEPVPRREHRGADSPLPSTGCRIPGTSCPEGEVPEVRHVLRPAFP</sequence>
<proteinExistence type="predicted"/>